<dbReference type="AlphaFoldDB" id="A0A0A9EZ04"/>
<sequence>MINHYKNTPYASHNYVPIHVHMQTCPISSARNFSERPDKEKHVDKKKTMPMLIISLPEDQIHF</sequence>
<accession>A0A0A9EZ04</accession>
<organism evidence="1">
    <name type="scientific">Arundo donax</name>
    <name type="common">Giant reed</name>
    <name type="synonym">Donax arundinaceus</name>
    <dbReference type="NCBI Taxonomy" id="35708"/>
    <lineage>
        <taxon>Eukaryota</taxon>
        <taxon>Viridiplantae</taxon>
        <taxon>Streptophyta</taxon>
        <taxon>Embryophyta</taxon>
        <taxon>Tracheophyta</taxon>
        <taxon>Spermatophyta</taxon>
        <taxon>Magnoliopsida</taxon>
        <taxon>Liliopsida</taxon>
        <taxon>Poales</taxon>
        <taxon>Poaceae</taxon>
        <taxon>PACMAD clade</taxon>
        <taxon>Arundinoideae</taxon>
        <taxon>Arundineae</taxon>
        <taxon>Arundo</taxon>
    </lineage>
</organism>
<proteinExistence type="predicted"/>
<evidence type="ECO:0000313" key="1">
    <source>
        <dbReference type="EMBL" id="JAE06010.1"/>
    </source>
</evidence>
<name>A0A0A9EZ04_ARUDO</name>
<dbReference type="EMBL" id="GBRH01191886">
    <property type="protein sequence ID" value="JAE06010.1"/>
    <property type="molecule type" value="Transcribed_RNA"/>
</dbReference>
<protein>
    <submittedName>
        <fullName evidence="1">Uncharacterized protein</fullName>
    </submittedName>
</protein>
<reference evidence="1" key="1">
    <citation type="submission" date="2014-09" db="EMBL/GenBank/DDBJ databases">
        <authorList>
            <person name="Magalhaes I.L.F."/>
            <person name="Oliveira U."/>
            <person name="Santos F.R."/>
            <person name="Vidigal T.H.D.A."/>
            <person name="Brescovit A.D."/>
            <person name="Santos A.J."/>
        </authorList>
    </citation>
    <scope>NUCLEOTIDE SEQUENCE</scope>
    <source>
        <tissue evidence="1">Shoot tissue taken approximately 20 cm above the soil surface</tissue>
    </source>
</reference>
<reference evidence="1" key="2">
    <citation type="journal article" date="2015" name="Data Brief">
        <title>Shoot transcriptome of the giant reed, Arundo donax.</title>
        <authorList>
            <person name="Barrero R.A."/>
            <person name="Guerrero F.D."/>
            <person name="Moolhuijzen P."/>
            <person name="Goolsby J.A."/>
            <person name="Tidwell J."/>
            <person name="Bellgard S.E."/>
            <person name="Bellgard M.I."/>
        </authorList>
    </citation>
    <scope>NUCLEOTIDE SEQUENCE</scope>
    <source>
        <tissue evidence="1">Shoot tissue taken approximately 20 cm above the soil surface</tissue>
    </source>
</reference>